<evidence type="ECO:0000313" key="4">
    <source>
        <dbReference type="EMBL" id="CRK09534.1"/>
    </source>
</evidence>
<protein>
    <recommendedName>
        <fullName evidence="3">UBC core domain-containing protein</fullName>
    </recommendedName>
</protein>
<evidence type="ECO:0000259" key="3">
    <source>
        <dbReference type="Pfam" id="PF00179"/>
    </source>
</evidence>
<proteinExistence type="predicted"/>
<evidence type="ECO:0000256" key="1">
    <source>
        <dbReference type="ARBA" id="ARBA00022786"/>
    </source>
</evidence>
<evidence type="ECO:0000313" key="5">
    <source>
        <dbReference type="Proteomes" id="UP000044602"/>
    </source>
</evidence>
<keyword evidence="1" id="KW-0833">Ubl conjugation pathway</keyword>
<dbReference type="InterPro" id="IPR016135">
    <property type="entry name" value="UBQ-conjugating_enzyme/RWD"/>
</dbReference>
<dbReference type="SUPFAM" id="SSF54495">
    <property type="entry name" value="UBC-like"/>
    <property type="match status" value="1"/>
</dbReference>
<organism evidence="4 5">
    <name type="scientific">Verticillium longisporum</name>
    <name type="common">Verticillium dahliae var. longisporum</name>
    <dbReference type="NCBI Taxonomy" id="100787"/>
    <lineage>
        <taxon>Eukaryota</taxon>
        <taxon>Fungi</taxon>
        <taxon>Dikarya</taxon>
        <taxon>Ascomycota</taxon>
        <taxon>Pezizomycotina</taxon>
        <taxon>Sordariomycetes</taxon>
        <taxon>Hypocreomycetidae</taxon>
        <taxon>Glomerellales</taxon>
        <taxon>Plectosphaerellaceae</taxon>
        <taxon>Verticillium</taxon>
    </lineage>
</organism>
<dbReference type="InterPro" id="IPR000608">
    <property type="entry name" value="UBC"/>
</dbReference>
<feature type="region of interest" description="Disordered" evidence="2">
    <location>
        <begin position="695"/>
        <end position="766"/>
    </location>
</feature>
<accession>A0A0G4KM87</accession>
<dbReference type="SMART" id="SM00212">
    <property type="entry name" value="UBCc"/>
    <property type="match status" value="1"/>
</dbReference>
<dbReference type="STRING" id="100787.A0A0G4KM87"/>
<name>A0A0G4KM87_VERLO</name>
<reference evidence="4 5" key="1">
    <citation type="submission" date="2015-05" db="EMBL/GenBank/DDBJ databases">
        <authorList>
            <person name="Wang D.B."/>
            <person name="Wang M."/>
        </authorList>
    </citation>
    <scope>NUCLEOTIDE SEQUENCE [LARGE SCALE GENOMIC DNA]</scope>
    <source>
        <strain evidence="4">VL1</strain>
    </source>
</reference>
<gene>
    <name evidence="4" type="ORF">BN1708_002185</name>
</gene>
<dbReference type="EMBL" id="CVQH01002224">
    <property type="protein sequence ID" value="CRK09534.1"/>
    <property type="molecule type" value="Genomic_DNA"/>
</dbReference>
<sequence>MRLPSEIRDEVVSYFLVPILNDRYPEKEYGTVDWDSFASLGPARAVRVWQPSTRSDVWESTRFYQLELDVESLLGIRLVSHDWHTSATLMLAKHHLWRLRFDSATSIGRAVNALPSPLGQIPLQQPVSKLSIDDTGSVQSFRRLYEEIHYDNDPMYEDKPVWYPSPGDGGERHPAPDPLRLHYDKTETHDRILQVFAALNKIQTFSLTLPLAEADYDGDWRSSGDNWADCYDLTALDEIATTFHYAFTNSPAFQHVTDLRLQVPSTHYIGELANALDMEARTRLKHLQVVIMDQTGSCGNRDFSSRADPNHRDDMADGVIDDDPEEEDEANFPYSNVQRMYPNRKHQEALWAFVRCCHNLEALYIQGSHFLDLDLLGWSTATNLKWQGLQVLALSRVYVSPDSLLDMIRPHPEVQGTSRLCRISLDDVKMREGKWALVFNYLNDECSDLECGKFFNLTYFTEHESYEHNNRIHENSITVQRVRFASSPRKFMRNVFVGGCVTYLGCQYYDAKVISPLLQFLDREYESLSTNEKKKLDKELENFDDSIFFPMPFTTAQVWSPPYRSSDPEWAQYTRISKDKPLLRRIRNELALQAKDVVEKEPMLNPRYRNIMRIRQYWLDIDFPPRPPPTFEQSGILWDGNGLHWAARTIDSLKATRLHNILWPTAAAQASWAYASAMAKQHWFQFQRLLGFDVPPPSGPFSQPRTAALDHPKFPSAGRQTPDGRPADAPSGSGKGSAGMQPPSNAPSGGKTRFSKDDDPSLASNVPQMSTVPFAEFLIKLDRTWGRARPYPPRGSIQVSGIVELETQTSYILLDVLGFWDPKKRALDSKSSLFSLRRIKMKLLLRHSYTFPPTLYTIISHIMANSSSTEKLALHKRRLLCDLAELQEQPYPHIQLHVDESNTLKVCLVLTPPGWIPIHLTVMFPPEYPLRAPRISTDTRISHPYVIGSYLCASILNTAADWTPAETLEQVYGGRTVSLLSVRNDNRQLPQSFDCERCEFKSGTWADAKRAHRKRLQEASAAAAPARPDHHSGQHLAQMPAEILMTIIDTLEFRDLTAFAQAWTRVSDLIVQADVVRLRELQCFFTKANFDCAKLGVGVSLDGKGANKSIESEFDLLSEEGFRKLDIRQSVQGISFNHWLPLPISQRHWAQVWGDVKMRLAQIGQYAGLGRRLTLDVLAAFMNDIVVRLNKHVKEPAKPQAAAWPTWDIPYLPTEPPAPKSTLRHASEKAIESYFHLFHMLVCFATEDRALVETANRRIRDLASGQRHKSVCPNLGHLLVYLVISDVEMTELLRKDIITEAITRNVVWLFDRRGAGMPELSYLEPDAESTYRLKRTFEGGRTSYRLLMFSELFRRTARPGCGRPPQQVREELFDRHGAPPRGAAAALATEVRRLHEVDNFYDFFREMGLQKIPGVRCFTAVLRATVKDSVSYGYSSWGLSQDVAYLLRRQKERGVGVVPGLQMLRGSGEFSVPRHLTFFLSKRGGRG</sequence>
<dbReference type="Pfam" id="PF00179">
    <property type="entry name" value="UQ_con"/>
    <property type="match status" value="1"/>
</dbReference>
<keyword evidence="5" id="KW-1185">Reference proteome</keyword>
<dbReference type="PANTHER" id="PTHR24067">
    <property type="entry name" value="UBIQUITIN-CONJUGATING ENZYME E2"/>
    <property type="match status" value="1"/>
</dbReference>
<evidence type="ECO:0000256" key="2">
    <source>
        <dbReference type="SAM" id="MobiDB-lite"/>
    </source>
</evidence>
<dbReference type="Gene3D" id="3.10.110.10">
    <property type="entry name" value="Ubiquitin Conjugating Enzyme"/>
    <property type="match status" value="1"/>
</dbReference>
<dbReference type="InterPro" id="IPR050113">
    <property type="entry name" value="Ub_conjugating_enzyme"/>
</dbReference>
<feature type="domain" description="UBC core" evidence="3">
    <location>
        <begin position="882"/>
        <end position="987"/>
    </location>
</feature>
<dbReference type="CDD" id="cd00195">
    <property type="entry name" value="UBCc_UEV"/>
    <property type="match status" value="1"/>
</dbReference>
<dbReference type="Proteomes" id="UP000044602">
    <property type="component" value="Unassembled WGS sequence"/>
</dbReference>